<dbReference type="EMBL" id="BNJG01000003">
    <property type="protein sequence ID" value="GHO59226.1"/>
    <property type="molecule type" value="Genomic_DNA"/>
</dbReference>
<comment type="caution">
    <text evidence="1">The sequence shown here is derived from an EMBL/GenBank/DDBJ whole genome shotgun (WGS) entry which is preliminary data.</text>
</comment>
<evidence type="ECO:0000313" key="1">
    <source>
        <dbReference type="EMBL" id="GHO59226.1"/>
    </source>
</evidence>
<name>A0ABQ3V242_9CHLR</name>
<gene>
    <name evidence="1" type="ORF">KSB_77010</name>
</gene>
<keyword evidence="2" id="KW-1185">Reference proteome</keyword>
<dbReference type="Proteomes" id="UP000654345">
    <property type="component" value="Unassembled WGS sequence"/>
</dbReference>
<accession>A0ABQ3V242</accession>
<evidence type="ECO:0000313" key="2">
    <source>
        <dbReference type="Proteomes" id="UP000654345"/>
    </source>
</evidence>
<organism evidence="1 2">
    <name type="scientific">Ktedonobacter robiniae</name>
    <dbReference type="NCBI Taxonomy" id="2778365"/>
    <lineage>
        <taxon>Bacteria</taxon>
        <taxon>Bacillati</taxon>
        <taxon>Chloroflexota</taxon>
        <taxon>Ktedonobacteria</taxon>
        <taxon>Ktedonobacterales</taxon>
        <taxon>Ktedonobacteraceae</taxon>
        <taxon>Ktedonobacter</taxon>
    </lineage>
</organism>
<sequence length="59" mass="7079">MSIYATQAIQALEQTQSPRVIQRLYALRQQLQPWHNTSYVKQLDEYFTDVPSFFQQKLM</sequence>
<protein>
    <submittedName>
        <fullName evidence="1">Uncharacterized protein</fullName>
    </submittedName>
</protein>
<proteinExistence type="predicted"/>
<reference evidence="1 2" key="1">
    <citation type="journal article" date="2021" name="Int. J. Syst. Evol. Microbiol.">
        <title>Reticulibacter mediterranei gen. nov., sp. nov., within the new family Reticulibacteraceae fam. nov., and Ktedonospora formicarum gen. nov., sp. nov., Ktedonobacter robiniae sp. nov., Dictyobacter formicarum sp. nov. and Dictyobacter arantiisoli sp. nov., belonging to the class Ktedonobacteria.</title>
        <authorList>
            <person name="Yabe S."/>
            <person name="Zheng Y."/>
            <person name="Wang C.M."/>
            <person name="Sakai Y."/>
            <person name="Abe K."/>
            <person name="Yokota A."/>
            <person name="Donadio S."/>
            <person name="Cavaletti L."/>
            <person name="Monciardini P."/>
        </authorList>
    </citation>
    <scope>NUCLEOTIDE SEQUENCE [LARGE SCALE GENOMIC DNA]</scope>
    <source>
        <strain evidence="1 2">SOSP1-30</strain>
    </source>
</reference>